<reference evidence="8" key="1">
    <citation type="submission" date="2016-06" db="EMBL/GenBank/DDBJ databases">
        <authorList>
            <person name="Radolfova-Krizova L."/>
            <person name="Nemec A."/>
        </authorList>
    </citation>
    <scope>NUCLEOTIDE SEQUENCE [LARGE SCALE GENOMIC DNA]</scope>
    <source>
        <strain evidence="8">ANC 4275</strain>
    </source>
</reference>
<dbReference type="AlphaFoldDB" id="A0A1A7R890"/>
<dbReference type="GO" id="GO:0005886">
    <property type="term" value="C:plasma membrane"/>
    <property type="evidence" value="ECO:0007669"/>
    <property type="project" value="UniProtKB-SubCell"/>
</dbReference>
<dbReference type="PANTHER" id="PTHR33931:SF2">
    <property type="entry name" value="HOLIN-LIKE PROTEIN CIDA"/>
    <property type="match status" value="1"/>
</dbReference>
<feature type="transmembrane region" description="Helical" evidence="6">
    <location>
        <begin position="102"/>
        <end position="124"/>
    </location>
</feature>
<dbReference type="PANTHER" id="PTHR33931">
    <property type="entry name" value="HOLIN-LIKE PROTEIN CIDA-RELATED"/>
    <property type="match status" value="1"/>
</dbReference>
<evidence type="ECO:0000256" key="4">
    <source>
        <dbReference type="ARBA" id="ARBA00022989"/>
    </source>
</evidence>
<evidence type="ECO:0000256" key="5">
    <source>
        <dbReference type="ARBA" id="ARBA00023136"/>
    </source>
</evidence>
<comment type="subcellular location">
    <subcellularLocation>
        <location evidence="1">Cell membrane</location>
        <topology evidence="1">Multi-pass membrane protein</topology>
    </subcellularLocation>
</comment>
<evidence type="ECO:0000313" key="7">
    <source>
        <dbReference type="EMBL" id="OBX27684.1"/>
    </source>
</evidence>
<gene>
    <name evidence="7" type="ORF">A9J31_08335</name>
</gene>
<sequence length="153" mass="16826">MDTQNTPSRFISLAKTLSQLGLLIFIWWLGTCIQSWFNLPISGGVIGLLLLLAALLSGIFKMHWIKQGTDFILAELVLFFIPCVVGLIKYKALFLTSGWQLVLSVVLGTLCVMVITAFTVALGFKLEKKLNGRKNKASNEHDAIDVNTAGKTL</sequence>
<protein>
    <recommendedName>
        <fullName evidence="9">Murein hydrolase transporter LrgA</fullName>
    </recommendedName>
</protein>
<keyword evidence="5 6" id="KW-0472">Membrane</keyword>
<feature type="transmembrane region" description="Helical" evidence="6">
    <location>
        <begin position="36"/>
        <end position="59"/>
    </location>
</feature>
<comment type="caution">
    <text evidence="7">The sequence shown here is derived from an EMBL/GenBank/DDBJ whole genome shotgun (WGS) entry which is preliminary data.</text>
</comment>
<feature type="transmembrane region" description="Helical" evidence="6">
    <location>
        <begin position="71"/>
        <end position="90"/>
    </location>
</feature>
<dbReference type="Proteomes" id="UP000185753">
    <property type="component" value="Unassembled WGS sequence"/>
</dbReference>
<evidence type="ECO:0000313" key="8">
    <source>
        <dbReference type="Proteomes" id="UP000185753"/>
    </source>
</evidence>
<name>A0A1A7R890_9GAMM</name>
<keyword evidence="8" id="KW-1185">Reference proteome</keyword>
<organism evidence="7 8">
    <name type="scientific">Acinetobacter gandensis</name>
    <dbReference type="NCBI Taxonomy" id="1443941"/>
    <lineage>
        <taxon>Bacteria</taxon>
        <taxon>Pseudomonadati</taxon>
        <taxon>Pseudomonadota</taxon>
        <taxon>Gammaproteobacteria</taxon>
        <taxon>Moraxellales</taxon>
        <taxon>Moraxellaceae</taxon>
        <taxon>Acinetobacter</taxon>
    </lineage>
</organism>
<keyword evidence="2" id="KW-1003">Cell membrane</keyword>
<dbReference type="InterPro" id="IPR005538">
    <property type="entry name" value="LrgA/CidA"/>
</dbReference>
<evidence type="ECO:0008006" key="9">
    <source>
        <dbReference type="Google" id="ProtNLM"/>
    </source>
</evidence>
<dbReference type="RefSeq" id="WP_067766440.1">
    <property type="nucleotide sequence ID" value="NZ_CP183909.1"/>
</dbReference>
<keyword evidence="4 6" id="KW-1133">Transmembrane helix</keyword>
<proteinExistence type="predicted"/>
<evidence type="ECO:0000256" key="2">
    <source>
        <dbReference type="ARBA" id="ARBA00022475"/>
    </source>
</evidence>
<evidence type="ECO:0000256" key="1">
    <source>
        <dbReference type="ARBA" id="ARBA00004651"/>
    </source>
</evidence>
<dbReference type="STRING" id="1443941.A9J31_08335"/>
<keyword evidence="3 6" id="KW-0812">Transmembrane</keyword>
<dbReference type="Pfam" id="PF03788">
    <property type="entry name" value="LrgA"/>
    <property type="match status" value="1"/>
</dbReference>
<dbReference type="EMBL" id="LZDS01000028">
    <property type="protein sequence ID" value="OBX27684.1"/>
    <property type="molecule type" value="Genomic_DNA"/>
</dbReference>
<dbReference type="OrthoDB" id="6712880at2"/>
<accession>A0A1A7R890</accession>
<evidence type="ECO:0000256" key="6">
    <source>
        <dbReference type="SAM" id="Phobius"/>
    </source>
</evidence>
<evidence type="ECO:0000256" key="3">
    <source>
        <dbReference type="ARBA" id="ARBA00022692"/>
    </source>
</evidence>